<dbReference type="SUPFAM" id="SSF56954">
    <property type="entry name" value="Outer membrane efflux proteins (OEP)"/>
    <property type="match status" value="1"/>
</dbReference>
<keyword evidence="7" id="KW-0998">Cell outer membrane</keyword>
<feature type="coiled-coil region" evidence="8">
    <location>
        <begin position="322"/>
        <end position="373"/>
    </location>
</feature>
<evidence type="ECO:0000256" key="6">
    <source>
        <dbReference type="ARBA" id="ARBA00023136"/>
    </source>
</evidence>
<keyword evidence="6" id="KW-0472">Membrane</keyword>
<comment type="subcellular location">
    <subcellularLocation>
        <location evidence="1">Cell outer membrane</location>
    </subcellularLocation>
</comment>
<dbReference type="PANTHER" id="PTHR30026:SF22">
    <property type="entry name" value="OUTER MEMBRANE EFFLUX PROTEIN"/>
    <property type="match status" value="1"/>
</dbReference>
<keyword evidence="3" id="KW-0813">Transport</keyword>
<comment type="similarity">
    <text evidence="2">Belongs to the outer membrane factor (OMF) (TC 1.B.17) family.</text>
</comment>
<accession>A0ABS8DUM0</accession>
<evidence type="ECO:0000256" key="3">
    <source>
        <dbReference type="ARBA" id="ARBA00022448"/>
    </source>
</evidence>
<proteinExistence type="inferred from homology"/>
<dbReference type="EMBL" id="WHVL01000004">
    <property type="protein sequence ID" value="MCB8889580.1"/>
    <property type="molecule type" value="Genomic_DNA"/>
</dbReference>
<dbReference type="InterPro" id="IPR003423">
    <property type="entry name" value="OMP_efflux"/>
</dbReference>
<comment type="caution">
    <text evidence="9">The sequence shown here is derived from an EMBL/GenBank/DDBJ whole genome shotgun (WGS) entry which is preliminary data.</text>
</comment>
<evidence type="ECO:0000256" key="4">
    <source>
        <dbReference type="ARBA" id="ARBA00022452"/>
    </source>
</evidence>
<evidence type="ECO:0000256" key="2">
    <source>
        <dbReference type="ARBA" id="ARBA00007613"/>
    </source>
</evidence>
<dbReference type="Gene3D" id="1.20.1600.10">
    <property type="entry name" value="Outer membrane efflux proteins (OEP)"/>
    <property type="match status" value="1"/>
</dbReference>
<gene>
    <name evidence="9" type="ORF">GEV37_10700</name>
</gene>
<reference evidence="9 10" key="1">
    <citation type="journal article" date="2021" name="Sci. Rep.">
        <title>Genome analysis of a halophilic bacterium Halomonas malpeensis YU-PRIM-29(T) reveals its exopolysaccharide and pigment producing capabilities.</title>
        <authorList>
            <person name="Athmika"/>
            <person name="Ghate S.D."/>
            <person name="Arun A.B."/>
            <person name="Rao S.S."/>
            <person name="Kumar S.T.A."/>
            <person name="Kandiyil M.K."/>
            <person name="Saptami K."/>
            <person name="Rekha P.D."/>
        </authorList>
    </citation>
    <scope>NUCLEOTIDE SEQUENCE [LARGE SCALE GENOMIC DNA]</scope>
    <source>
        <strain evidence="10">prim 29</strain>
    </source>
</reference>
<dbReference type="PANTHER" id="PTHR30026">
    <property type="entry name" value="OUTER MEMBRANE PROTEIN TOLC"/>
    <property type="match status" value="1"/>
</dbReference>
<keyword evidence="10" id="KW-1185">Reference proteome</keyword>
<keyword evidence="5" id="KW-0812">Transmembrane</keyword>
<keyword evidence="4" id="KW-1134">Transmembrane beta strand</keyword>
<organism evidence="9 10">
    <name type="scientific">Vreelandella malpeensis</name>
    <dbReference type="NCBI Taxonomy" id="1172368"/>
    <lineage>
        <taxon>Bacteria</taxon>
        <taxon>Pseudomonadati</taxon>
        <taxon>Pseudomonadota</taxon>
        <taxon>Gammaproteobacteria</taxon>
        <taxon>Oceanospirillales</taxon>
        <taxon>Halomonadaceae</taxon>
        <taxon>Vreelandella</taxon>
    </lineage>
</organism>
<evidence type="ECO:0000256" key="7">
    <source>
        <dbReference type="ARBA" id="ARBA00023237"/>
    </source>
</evidence>
<sequence>MTSGAITLDEAVRRGLEINPLVARAEQELLEARTEVEIARDGYWPTVGLSAGPEGFSTSNFGYDLTASQTLYDWGRVRSQVDGASAVERQFEQELNLVSEEAALDVAEVYLDVANARRREAVVERHIEALERIGRLTRSRSDVGYADRTETDRAALEIARAREQAALEEGARRDAVLQFRRLVGEAPDAMVWPDPPALTAILRDAPQVLDEAILDSPQFRQSEERIAQARAGTEEARAALKPRLNLEGSMLRREIGGTMEDDTVVALRLRMDTFQGLSNFRRTESAQQRLEAARWGVEVARRDVGRTLGSLIENFEALGWRREALEAQLGNAASVVEVYEEQFAIGLRDVFDLLSLQRDAFEAERQLVELETEQARMQYRAAAQLGLLYPLMISTRDEMEHLIRTRHAAP</sequence>
<protein>
    <submittedName>
        <fullName evidence="9">TolC family protein</fullName>
    </submittedName>
</protein>
<evidence type="ECO:0000256" key="5">
    <source>
        <dbReference type="ARBA" id="ARBA00022692"/>
    </source>
</evidence>
<dbReference type="InterPro" id="IPR051906">
    <property type="entry name" value="TolC-like"/>
</dbReference>
<keyword evidence="8" id="KW-0175">Coiled coil</keyword>
<evidence type="ECO:0000256" key="1">
    <source>
        <dbReference type="ARBA" id="ARBA00004442"/>
    </source>
</evidence>
<evidence type="ECO:0000313" key="9">
    <source>
        <dbReference type="EMBL" id="MCB8889580.1"/>
    </source>
</evidence>
<evidence type="ECO:0000313" key="10">
    <source>
        <dbReference type="Proteomes" id="UP001319882"/>
    </source>
</evidence>
<dbReference type="Pfam" id="PF02321">
    <property type="entry name" value="OEP"/>
    <property type="match status" value="2"/>
</dbReference>
<evidence type="ECO:0000256" key="8">
    <source>
        <dbReference type="SAM" id="Coils"/>
    </source>
</evidence>
<name>A0ABS8DUM0_9GAMM</name>
<dbReference type="Proteomes" id="UP001319882">
    <property type="component" value="Unassembled WGS sequence"/>
</dbReference>